<evidence type="ECO:0000259" key="7">
    <source>
        <dbReference type="PROSITE" id="PS50127"/>
    </source>
</evidence>
<feature type="compositionally biased region" description="Low complexity" evidence="6">
    <location>
        <begin position="1599"/>
        <end position="1621"/>
    </location>
</feature>
<feature type="region of interest" description="Disordered" evidence="6">
    <location>
        <begin position="1544"/>
        <end position="1563"/>
    </location>
</feature>
<feature type="compositionally biased region" description="Basic and acidic residues" evidence="6">
    <location>
        <begin position="496"/>
        <end position="506"/>
    </location>
</feature>
<feature type="domain" description="UBC core" evidence="7">
    <location>
        <begin position="4"/>
        <end position="150"/>
    </location>
</feature>
<dbReference type="EMBL" id="KZ301979">
    <property type="protein sequence ID" value="PFH52425.1"/>
    <property type="molecule type" value="Genomic_DNA"/>
</dbReference>
<feature type="region of interest" description="Disordered" evidence="6">
    <location>
        <begin position="319"/>
        <end position="344"/>
    </location>
</feature>
<name>A0A2A9NN70_9AGAR</name>
<accession>A0A2A9NN70</accession>
<gene>
    <name evidence="8" type="ORF">AMATHDRAFT_84522</name>
</gene>
<feature type="compositionally biased region" description="Polar residues" evidence="6">
    <location>
        <begin position="1548"/>
        <end position="1557"/>
    </location>
</feature>
<evidence type="ECO:0000256" key="1">
    <source>
        <dbReference type="ARBA" id="ARBA00012486"/>
    </source>
</evidence>
<feature type="region of interest" description="Disordered" evidence="6">
    <location>
        <begin position="1591"/>
        <end position="1621"/>
    </location>
</feature>
<feature type="region of interest" description="Disordered" evidence="6">
    <location>
        <begin position="481"/>
        <end position="746"/>
    </location>
</feature>
<feature type="compositionally biased region" description="Polar residues" evidence="6">
    <location>
        <begin position="625"/>
        <end position="638"/>
    </location>
</feature>
<feature type="compositionally biased region" description="Basic and acidic residues" evidence="6">
    <location>
        <begin position="1182"/>
        <end position="1193"/>
    </location>
</feature>
<dbReference type="PROSITE" id="PS50127">
    <property type="entry name" value="UBC_2"/>
    <property type="match status" value="1"/>
</dbReference>
<dbReference type="Proteomes" id="UP000242287">
    <property type="component" value="Unassembled WGS sequence"/>
</dbReference>
<feature type="region of interest" description="Disordered" evidence="6">
    <location>
        <begin position="259"/>
        <end position="301"/>
    </location>
</feature>
<dbReference type="SMART" id="SM00212">
    <property type="entry name" value="UBCc"/>
    <property type="match status" value="1"/>
</dbReference>
<feature type="region of interest" description="Disordered" evidence="6">
    <location>
        <begin position="1282"/>
        <end position="1350"/>
    </location>
</feature>
<feature type="compositionally biased region" description="Polar residues" evidence="6">
    <location>
        <begin position="333"/>
        <end position="344"/>
    </location>
</feature>
<keyword evidence="9" id="KW-1185">Reference proteome</keyword>
<keyword evidence="2" id="KW-0808">Transferase</keyword>
<feature type="region of interest" description="Disordered" evidence="6">
    <location>
        <begin position="1362"/>
        <end position="1407"/>
    </location>
</feature>
<dbReference type="Gene3D" id="3.10.110.10">
    <property type="entry name" value="Ubiquitin Conjugating Enzyme"/>
    <property type="match status" value="1"/>
</dbReference>
<evidence type="ECO:0000256" key="4">
    <source>
        <dbReference type="ARBA" id="ARBA00022786"/>
    </source>
</evidence>
<feature type="compositionally biased region" description="Polar residues" evidence="6">
    <location>
        <begin position="557"/>
        <end position="581"/>
    </location>
</feature>
<dbReference type="PANTHER" id="PTHR24067">
    <property type="entry name" value="UBIQUITIN-CONJUGATING ENZYME E2"/>
    <property type="match status" value="1"/>
</dbReference>
<feature type="region of interest" description="Disordered" evidence="6">
    <location>
        <begin position="947"/>
        <end position="1006"/>
    </location>
</feature>
<feature type="compositionally biased region" description="Basic and acidic residues" evidence="6">
    <location>
        <begin position="1240"/>
        <end position="1251"/>
    </location>
</feature>
<dbReference type="SUPFAM" id="SSF54495">
    <property type="entry name" value="UBC-like"/>
    <property type="match status" value="1"/>
</dbReference>
<dbReference type="FunFam" id="3.10.110.10:FF:000060">
    <property type="entry name" value="Ubiquitin conjugating enzyme (UbcB)"/>
    <property type="match status" value="1"/>
</dbReference>
<dbReference type="GO" id="GO:0005524">
    <property type="term" value="F:ATP binding"/>
    <property type="evidence" value="ECO:0007669"/>
    <property type="project" value="UniProtKB-KW"/>
</dbReference>
<feature type="compositionally biased region" description="Basic and acidic residues" evidence="6">
    <location>
        <begin position="1289"/>
        <end position="1306"/>
    </location>
</feature>
<feature type="compositionally biased region" description="Low complexity" evidence="6">
    <location>
        <begin position="881"/>
        <end position="892"/>
    </location>
</feature>
<dbReference type="InterPro" id="IPR000608">
    <property type="entry name" value="UBC"/>
</dbReference>
<feature type="compositionally biased region" description="Low complexity" evidence="6">
    <location>
        <begin position="708"/>
        <end position="720"/>
    </location>
</feature>
<feature type="compositionally biased region" description="Polar residues" evidence="6">
    <location>
        <begin position="1307"/>
        <end position="1339"/>
    </location>
</feature>
<feature type="compositionally biased region" description="Polar residues" evidence="6">
    <location>
        <begin position="521"/>
        <end position="550"/>
    </location>
</feature>
<evidence type="ECO:0000256" key="3">
    <source>
        <dbReference type="ARBA" id="ARBA00022741"/>
    </source>
</evidence>
<sequence>MSAATLRRVQKELAEITNNPIDGVTAEPQEANVLQWKCTIKASPDSPYRSGTFHFDLTLPQSFPFKPPTVTFTTKIYHPGINEEGAICVPVLREEWKPTVTLSSVLAIIQEKLNNPNADDPFEPEIAAQLKNEKQKFLAIAREYTKKYAIKRSDAQPTSIPFPAHIQTSQPEFQGQTADRLNVTTLPEIPRASDFRTSLILTDLAKRFSLLRSPKGEPFTVEDLRYRLAEQRARGAKNQITEEEEDMLLETLGRMRSKTNALSAKSQENVAEVAEPPANTASTQSLLTSSPSGRSTKRYSNNLFGSGRLRDYTYFKHAATSHGRTGSKRAPSLTPTETSVSIQEVTSLPDSIRPTTPENVSLQSTSEIFTNRVIPVAITSEEPNNETPSTVDSLLLKRASSALADAIKEIEEETDDEIVMPRLARSNPDQSSRLEQAIANLAKSSQISLQSQSIIEAGMAISSDKQVLNAFEDHRVSPLPSRTLPGYVPGMPRPMTPRDAEIEEQRSLSTTPRAMSPVIDSPSNLPPNVTRRGSVSSATRQSPRPTSPQGTLPRPSTPSRSATLFLQRSPSGRRTPDNSSRAGDPIEFNSPLSSSIMSKRRPASPLSNGTFQSMSVSSRPSTPSNIVWNVNSRGTTQKSHGHERNGSLVSDSGTSDTQSADTLDAESASMLDASRLSLQGPSPPDLPSTDYTNGMDMNPTNLGVARVPRSPTPTRGSPRSPAFPDASPRNGSSRRSSRQNTSSPFHFNHYPPLVLLPVVSSSRSSLESVGSSFHSWDGEKDRCLSIFSDADVQQPAWHDIPMDRSSSFDSQGSLNDDEWDPEEIIGRYAGLKKSDFVTIQEKLVSISLARDDARERAPSIRRRRPSTSQSNYSTSGRERVASPPASPTTATPEQYAKATAVLNAMADSIQTMHIIDTSVHRAPDTEPSPNTRRNRDLAQALFGDEIQKEREQTPKPVPIQVPEPEPTTNRDSECLTETEVHEEQGGSSTAAPSASPYPMSKNISSSGIQQVVQDEVELEKEVQKKAAAATLALRKQSGLQTERTVERSHFGSISRRRINPSHISEPHLVSASTSVDTIPIRSSAPSTANPGTSKIGSRFRKLRGTLRAKNAQVAVSDESTNHTESSVSPVGQVITYDAAKLGSASGIMSATEGGRSKVQVSSPPASAGPGLKGFISRFRSKRVAESSSSDRRNAAQAPSPSTPLLSSQTDRAALPPSTPNNGGSEQALVQEPRQAQSPIPERETTETPDRNELALRQLFDAASDLGLDQNALNALLARTPSLTKTMETTPERRNPKAESQAKHVNDVQDTQPPISRISGSNFEQGSSARITTNKSGGSRRSQDHLLEGGGNSVVRRTIIYPSDIKGSPLDPSTMMRKNSRRRRLSANSASNKSIQERVPTPPPPRSPGLKTFATEMFPPVPQLPRSLMPTAEQTALVPGSSGEKSSSAYESLYEMYSEDNRFGAYAGHDGQSQAQSSRDTNANTDAPALELIELSNGQTIWSIVNGLRSDDDESFYAGRTSFGSEYSTRESNTDGGHLYVKEHRKTGSKGSASSFASRQRVLQGKMRPETKVYYSTPAHIGRLIENLSQGMDTSSFNLPPNNNRGPSHSPSSSFSLTGSTNDGHWTIEERLEHMLDTINR</sequence>
<reference evidence="8 9" key="1">
    <citation type="submission" date="2014-02" db="EMBL/GenBank/DDBJ databases">
        <title>Transposable element dynamics among asymbiotic and ectomycorrhizal Amanita fungi.</title>
        <authorList>
            <consortium name="DOE Joint Genome Institute"/>
            <person name="Hess J."/>
            <person name="Skrede I."/>
            <person name="Wolfe B."/>
            <person name="LaButti K."/>
            <person name="Ohm R.A."/>
            <person name="Grigoriev I.V."/>
            <person name="Pringle A."/>
        </authorList>
    </citation>
    <scope>NUCLEOTIDE SEQUENCE [LARGE SCALE GENOMIC DNA]</scope>
    <source>
        <strain evidence="8 9">SKay4041</strain>
    </source>
</reference>
<evidence type="ECO:0000256" key="6">
    <source>
        <dbReference type="SAM" id="MobiDB-lite"/>
    </source>
</evidence>
<dbReference type="InterPro" id="IPR050113">
    <property type="entry name" value="Ub_conjugating_enzyme"/>
</dbReference>
<dbReference type="GO" id="GO:0061631">
    <property type="term" value="F:ubiquitin conjugating enzyme activity"/>
    <property type="evidence" value="ECO:0007669"/>
    <property type="project" value="UniProtKB-EC"/>
</dbReference>
<evidence type="ECO:0000313" key="9">
    <source>
        <dbReference type="Proteomes" id="UP000242287"/>
    </source>
</evidence>
<feature type="compositionally biased region" description="Low complexity" evidence="6">
    <location>
        <begin position="613"/>
        <end position="624"/>
    </location>
</feature>
<dbReference type="OrthoDB" id="3259825at2759"/>
<dbReference type="STRING" id="703135.A0A2A9NN70"/>
<feature type="compositionally biased region" description="Low complexity" evidence="6">
    <location>
        <begin position="1194"/>
        <end position="1209"/>
    </location>
</feature>
<evidence type="ECO:0000313" key="8">
    <source>
        <dbReference type="EMBL" id="PFH52425.1"/>
    </source>
</evidence>
<dbReference type="EC" id="2.3.2.23" evidence="1"/>
<feature type="compositionally biased region" description="Polar residues" evidence="6">
    <location>
        <begin position="259"/>
        <end position="269"/>
    </location>
</feature>
<feature type="compositionally biased region" description="Basic and acidic residues" evidence="6">
    <location>
        <begin position="968"/>
        <end position="984"/>
    </location>
</feature>
<dbReference type="InterPro" id="IPR016135">
    <property type="entry name" value="UBQ-conjugating_enzyme/RWD"/>
</dbReference>
<feature type="region of interest" description="Disordered" evidence="6">
    <location>
        <begin position="1463"/>
        <end position="1482"/>
    </location>
</feature>
<evidence type="ECO:0000256" key="5">
    <source>
        <dbReference type="ARBA" id="ARBA00022840"/>
    </source>
</evidence>
<organism evidence="8 9">
    <name type="scientific">Amanita thiersii Skay4041</name>
    <dbReference type="NCBI Taxonomy" id="703135"/>
    <lineage>
        <taxon>Eukaryota</taxon>
        <taxon>Fungi</taxon>
        <taxon>Dikarya</taxon>
        <taxon>Basidiomycota</taxon>
        <taxon>Agaricomycotina</taxon>
        <taxon>Agaricomycetes</taxon>
        <taxon>Agaricomycetidae</taxon>
        <taxon>Agaricales</taxon>
        <taxon>Pluteineae</taxon>
        <taxon>Amanitaceae</taxon>
        <taxon>Amanita</taxon>
    </lineage>
</organism>
<keyword evidence="5" id="KW-0067">ATP-binding</keyword>
<feature type="compositionally biased region" description="Polar residues" evidence="6">
    <location>
        <begin position="279"/>
        <end position="301"/>
    </location>
</feature>
<feature type="compositionally biased region" description="Low complexity" evidence="6">
    <location>
        <begin position="727"/>
        <end position="744"/>
    </location>
</feature>
<keyword evidence="4" id="KW-0833">Ubl conjugation pathway</keyword>
<evidence type="ECO:0000256" key="2">
    <source>
        <dbReference type="ARBA" id="ARBA00022679"/>
    </source>
</evidence>
<feature type="compositionally biased region" description="Pro residues" evidence="6">
    <location>
        <begin position="955"/>
        <end position="965"/>
    </location>
</feature>
<feature type="compositionally biased region" description="Low complexity" evidence="6">
    <location>
        <begin position="987"/>
        <end position="1000"/>
    </location>
</feature>
<dbReference type="CDD" id="cd23815">
    <property type="entry name" value="UBCc_SpUBC14-like"/>
    <property type="match status" value="1"/>
</dbReference>
<keyword evidence="3" id="KW-0547">Nucleotide-binding</keyword>
<feature type="region of interest" description="Disordered" evidence="6">
    <location>
        <begin position="852"/>
        <end position="893"/>
    </location>
</feature>
<feature type="compositionally biased region" description="Polar residues" evidence="6">
    <location>
        <begin position="647"/>
        <end position="661"/>
    </location>
</feature>
<protein>
    <recommendedName>
        <fullName evidence="1">E2 ubiquitin-conjugating enzyme</fullName>
        <ecNumber evidence="1">2.3.2.23</ecNumber>
    </recommendedName>
</protein>
<feature type="region of interest" description="Disordered" evidence="6">
    <location>
        <begin position="1154"/>
        <end position="1251"/>
    </location>
</feature>
<proteinExistence type="predicted"/>
<feature type="compositionally biased region" description="Polar residues" evidence="6">
    <location>
        <begin position="1470"/>
        <end position="1482"/>
    </location>
</feature>
<dbReference type="Pfam" id="PF00179">
    <property type="entry name" value="UQ_con"/>
    <property type="match status" value="1"/>
</dbReference>